<gene>
    <name evidence="1" type="primary">Nfu_g_1_011509</name>
</gene>
<accession>A0A1A8S953</accession>
<reference evidence="1" key="2">
    <citation type="submission" date="2016-06" db="EMBL/GenBank/DDBJ databases">
        <title>The genome of a short-lived fish provides insights into sex chromosome evolution and the genetic control of aging.</title>
        <authorList>
            <person name="Reichwald K."/>
            <person name="Felder M."/>
            <person name="Petzold A."/>
            <person name="Koch P."/>
            <person name="Groth M."/>
            <person name="Platzer M."/>
        </authorList>
    </citation>
    <scope>NUCLEOTIDE SEQUENCE</scope>
    <source>
        <tissue evidence="1">Brain</tissue>
    </source>
</reference>
<feature type="non-terminal residue" evidence="1">
    <location>
        <position position="1"/>
    </location>
</feature>
<name>A0A1A8S953_9TELE</name>
<protein>
    <submittedName>
        <fullName evidence="1">Uncharacterized protein</fullName>
    </submittedName>
</protein>
<proteinExistence type="predicted"/>
<sequence>SACYDDLKIKTGHVKHTEGAVKAEMLSVTGQQASCLPCLSVHKRSWGAGVYPQLSSGIHVQAGYTLNKLPVHRRATQTRTGLTTKHTLT</sequence>
<dbReference type="EMBL" id="HAEI01012014">
    <property type="protein sequence ID" value="SBS14482.1"/>
    <property type="molecule type" value="Transcribed_RNA"/>
</dbReference>
<reference evidence="1" key="1">
    <citation type="submission" date="2016-05" db="EMBL/GenBank/DDBJ databases">
        <authorList>
            <person name="Lavstsen T."/>
            <person name="Jespersen J.S."/>
        </authorList>
    </citation>
    <scope>NUCLEOTIDE SEQUENCE</scope>
    <source>
        <tissue evidence="1">Brain</tissue>
    </source>
</reference>
<organism evidence="1">
    <name type="scientific">Nothobranchius rachovii</name>
    <name type="common">bluefin notho</name>
    <dbReference type="NCBI Taxonomy" id="451742"/>
    <lineage>
        <taxon>Eukaryota</taxon>
        <taxon>Metazoa</taxon>
        <taxon>Chordata</taxon>
        <taxon>Craniata</taxon>
        <taxon>Vertebrata</taxon>
        <taxon>Euteleostomi</taxon>
        <taxon>Actinopterygii</taxon>
        <taxon>Neopterygii</taxon>
        <taxon>Teleostei</taxon>
        <taxon>Neoteleostei</taxon>
        <taxon>Acanthomorphata</taxon>
        <taxon>Ovalentaria</taxon>
        <taxon>Atherinomorphae</taxon>
        <taxon>Cyprinodontiformes</taxon>
        <taxon>Nothobranchiidae</taxon>
        <taxon>Nothobranchius</taxon>
    </lineage>
</organism>
<evidence type="ECO:0000313" key="1">
    <source>
        <dbReference type="EMBL" id="SBS14482.1"/>
    </source>
</evidence>
<dbReference type="AlphaFoldDB" id="A0A1A8S953"/>